<keyword evidence="4" id="KW-1185">Reference proteome</keyword>
<dbReference type="Pfam" id="PF01551">
    <property type="entry name" value="Peptidase_M23"/>
    <property type="match status" value="1"/>
</dbReference>
<dbReference type="InterPro" id="IPR050570">
    <property type="entry name" value="Cell_wall_metabolism_enzyme"/>
</dbReference>
<dbReference type="Gene3D" id="2.70.70.10">
    <property type="entry name" value="Glucose Permease (Domain IIA)"/>
    <property type="match status" value="1"/>
</dbReference>
<feature type="signal peptide" evidence="1">
    <location>
        <begin position="1"/>
        <end position="27"/>
    </location>
</feature>
<dbReference type="EMBL" id="JAINVV010000001">
    <property type="protein sequence ID" value="MBY8820909.1"/>
    <property type="molecule type" value="Genomic_DNA"/>
</dbReference>
<proteinExistence type="predicted"/>
<sequence length="388" mass="41396">MKACQKIVRAGASVALAAVLMMEGATAQDLRPSFDMAVPVVPAPVALEGRRQYAYELHLTNFSADPLRIRELSVLDAETGETLTRFAGERLAARLSHVATGRDAEAIAPGERAILYIEFERDRGALPRRLSHRADYTLAGPGAPKAFGVFGADIAIDMRPIPILGPPLSGGPWVAIHHPDWVRGHRRMVYAVGGKARIPGRFAIDWIKADMTGRTTSGDADAVSATLGYGADVIAVADAVVAGVRDDMSESDRISANPRHPIGDAAGNFVSLALPGGRYAIYEHLKPGSIRVKPGDPVRKGAIIASLGFTGDSTGPHLHFHVADAAEPLQGEGMPFLIDRFMALGRYGDIGRLGSSPWDAALLEDGDARTAERPGSNMVVMFRSRARD</sequence>
<dbReference type="Proteomes" id="UP000706039">
    <property type="component" value="Unassembled WGS sequence"/>
</dbReference>
<reference evidence="3 4" key="1">
    <citation type="submission" date="2021-08" db="EMBL/GenBank/DDBJ databases">
        <authorList>
            <person name="Tuo L."/>
        </authorList>
    </citation>
    <scope>NUCLEOTIDE SEQUENCE [LARGE SCALE GENOMIC DNA]</scope>
    <source>
        <strain evidence="3 4">JCM 31229</strain>
    </source>
</reference>
<evidence type="ECO:0000259" key="2">
    <source>
        <dbReference type="Pfam" id="PF01551"/>
    </source>
</evidence>
<protein>
    <submittedName>
        <fullName evidence="3">M23 family metallopeptidase</fullName>
    </submittedName>
</protein>
<keyword evidence="1" id="KW-0732">Signal</keyword>
<dbReference type="CDD" id="cd12797">
    <property type="entry name" value="M23_peptidase"/>
    <property type="match status" value="1"/>
</dbReference>
<dbReference type="InterPro" id="IPR016047">
    <property type="entry name" value="M23ase_b-sheet_dom"/>
</dbReference>
<name>A0ABS7PIX3_9SPHN</name>
<feature type="chain" id="PRO_5047134218" evidence="1">
    <location>
        <begin position="28"/>
        <end position="388"/>
    </location>
</feature>
<organism evidence="3 4">
    <name type="scientific">Sphingomonas colocasiae</name>
    <dbReference type="NCBI Taxonomy" id="1848973"/>
    <lineage>
        <taxon>Bacteria</taxon>
        <taxon>Pseudomonadati</taxon>
        <taxon>Pseudomonadota</taxon>
        <taxon>Alphaproteobacteria</taxon>
        <taxon>Sphingomonadales</taxon>
        <taxon>Sphingomonadaceae</taxon>
        <taxon>Sphingomonas</taxon>
    </lineage>
</organism>
<dbReference type="RefSeq" id="WP_222988007.1">
    <property type="nucleotide sequence ID" value="NZ_JAINVV010000001.1"/>
</dbReference>
<dbReference type="SUPFAM" id="SSF51261">
    <property type="entry name" value="Duplicated hybrid motif"/>
    <property type="match status" value="1"/>
</dbReference>
<dbReference type="PANTHER" id="PTHR21666">
    <property type="entry name" value="PEPTIDASE-RELATED"/>
    <property type="match status" value="1"/>
</dbReference>
<evidence type="ECO:0000313" key="3">
    <source>
        <dbReference type="EMBL" id="MBY8820909.1"/>
    </source>
</evidence>
<dbReference type="InterPro" id="IPR011055">
    <property type="entry name" value="Dup_hybrid_motif"/>
</dbReference>
<evidence type="ECO:0000313" key="4">
    <source>
        <dbReference type="Proteomes" id="UP000706039"/>
    </source>
</evidence>
<gene>
    <name evidence="3" type="ORF">K7G82_01320</name>
</gene>
<accession>A0ABS7PIX3</accession>
<evidence type="ECO:0000256" key="1">
    <source>
        <dbReference type="SAM" id="SignalP"/>
    </source>
</evidence>
<feature type="domain" description="M23ase beta-sheet core" evidence="2">
    <location>
        <begin position="228"/>
        <end position="327"/>
    </location>
</feature>
<dbReference type="PANTHER" id="PTHR21666:SF270">
    <property type="entry name" value="MUREIN HYDROLASE ACTIVATOR ENVC"/>
    <property type="match status" value="1"/>
</dbReference>
<comment type="caution">
    <text evidence="3">The sequence shown here is derived from an EMBL/GenBank/DDBJ whole genome shotgun (WGS) entry which is preliminary data.</text>
</comment>